<evidence type="ECO:0000313" key="2">
    <source>
        <dbReference type="Proteomes" id="UP000031643"/>
    </source>
</evidence>
<keyword evidence="2" id="KW-1185">Reference proteome</keyword>
<reference evidence="1 2" key="1">
    <citation type="submission" date="2014-09" db="EMBL/GenBank/DDBJ databases">
        <title>Genome sequencing of Methyloceanibacter caenitepidi Gela4.</title>
        <authorList>
            <person name="Takeuchi M."/>
            <person name="Susumu S."/>
            <person name="Kamagata Y."/>
            <person name="Oshima K."/>
            <person name="Hattori M."/>
            <person name="Iwasaki W."/>
        </authorList>
    </citation>
    <scope>NUCLEOTIDE SEQUENCE [LARGE SCALE GENOMIC DNA]</scope>
    <source>
        <strain evidence="1 2">Gela4</strain>
    </source>
</reference>
<evidence type="ECO:0000313" key="1">
    <source>
        <dbReference type="EMBL" id="BAQ15604.1"/>
    </source>
</evidence>
<organism evidence="1 2">
    <name type="scientific">Methyloceanibacter caenitepidi</name>
    <dbReference type="NCBI Taxonomy" id="1384459"/>
    <lineage>
        <taxon>Bacteria</taxon>
        <taxon>Pseudomonadati</taxon>
        <taxon>Pseudomonadota</taxon>
        <taxon>Alphaproteobacteria</taxon>
        <taxon>Hyphomicrobiales</taxon>
        <taxon>Hyphomicrobiaceae</taxon>
        <taxon>Methyloceanibacter</taxon>
    </lineage>
</organism>
<dbReference type="STRING" id="1384459.GL4_0134"/>
<dbReference type="Proteomes" id="UP000031643">
    <property type="component" value="Chromosome"/>
</dbReference>
<dbReference type="KEGG" id="mcg:GL4_0134"/>
<proteinExistence type="predicted"/>
<name>A0A0A8K0S5_9HYPH</name>
<accession>A0A0A8K0S5</accession>
<dbReference type="HOGENOM" id="CLU_3235874_0_0_5"/>
<dbReference type="AlphaFoldDB" id="A0A0A8K0S5"/>
<dbReference type="EMBL" id="AP014648">
    <property type="protein sequence ID" value="BAQ15604.1"/>
    <property type="molecule type" value="Genomic_DNA"/>
</dbReference>
<sequence>MRDETGGFRQIVRNVFPHTHRVLVKAASEADQIAGVGQALQID</sequence>
<gene>
    <name evidence="1" type="ORF">GL4_0134</name>
</gene>
<protein>
    <submittedName>
        <fullName evidence="1">Uncharacterized protein</fullName>
    </submittedName>
</protein>